<keyword evidence="4 7" id="KW-1133">Transmembrane helix</keyword>
<dbReference type="STRING" id="1428644.BIV57_03660"/>
<evidence type="ECO:0000256" key="3">
    <source>
        <dbReference type="ARBA" id="ARBA00022692"/>
    </source>
</evidence>
<dbReference type="InterPro" id="IPR003838">
    <property type="entry name" value="ABC3_permease_C"/>
</dbReference>
<evidence type="ECO:0000256" key="6">
    <source>
        <dbReference type="ARBA" id="ARBA00038076"/>
    </source>
</evidence>
<feature type="transmembrane region" description="Helical" evidence="7">
    <location>
        <begin position="724"/>
        <end position="750"/>
    </location>
</feature>
<feature type="transmembrane region" description="Helical" evidence="7">
    <location>
        <begin position="777"/>
        <end position="799"/>
    </location>
</feature>
<feature type="domain" description="MacB-like periplasmic core" evidence="9">
    <location>
        <begin position="17"/>
        <end position="239"/>
    </location>
</feature>
<feature type="transmembrane region" description="Helical" evidence="7">
    <location>
        <begin position="321"/>
        <end position="343"/>
    </location>
</feature>
<keyword evidence="3 7" id="KW-0812">Transmembrane</keyword>
<dbReference type="Pfam" id="PF12704">
    <property type="entry name" value="MacB_PCD"/>
    <property type="match status" value="2"/>
</dbReference>
<gene>
    <name evidence="10" type="ORF">BIV57_03660</name>
</gene>
<feature type="domain" description="ABC3 transporter permease C-terminal" evidence="8">
    <location>
        <begin position="729"/>
        <end position="845"/>
    </location>
</feature>
<dbReference type="Proteomes" id="UP000243342">
    <property type="component" value="Unassembled WGS sequence"/>
</dbReference>
<feature type="domain" description="ABC3 transporter permease C-terminal" evidence="8">
    <location>
        <begin position="276"/>
        <end position="397"/>
    </location>
</feature>
<evidence type="ECO:0000256" key="7">
    <source>
        <dbReference type="SAM" id="Phobius"/>
    </source>
</evidence>
<feature type="domain" description="MacB-like periplasmic core" evidence="9">
    <location>
        <begin position="499"/>
        <end position="695"/>
    </location>
</feature>
<feature type="transmembrane region" description="Helical" evidence="7">
    <location>
        <begin position="453"/>
        <end position="478"/>
    </location>
</feature>
<feature type="transmembrane region" description="Helical" evidence="7">
    <location>
        <begin position="363"/>
        <end position="387"/>
    </location>
</feature>
<evidence type="ECO:0000256" key="2">
    <source>
        <dbReference type="ARBA" id="ARBA00022475"/>
    </source>
</evidence>
<dbReference type="GO" id="GO:0022857">
    <property type="term" value="F:transmembrane transporter activity"/>
    <property type="evidence" value="ECO:0007669"/>
    <property type="project" value="TreeGrafter"/>
</dbReference>
<organism evidence="10 11">
    <name type="scientific">Mangrovactinospora gilvigrisea</name>
    <dbReference type="NCBI Taxonomy" id="1428644"/>
    <lineage>
        <taxon>Bacteria</taxon>
        <taxon>Bacillati</taxon>
        <taxon>Actinomycetota</taxon>
        <taxon>Actinomycetes</taxon>
        <taxon>Kitasatosporales</taxon>
        <taxon>Streptomycetaceae</taxon>
        <taxon>Mangrovactinospora</taxon>
    </lineage>
</organism>
<comment type="subcellular location">
    <subcellularLocation>
        <location evidence="1">Cell membrane</location>
        <topology evidence="1">Multi-pass membrane protein</topology>
    </subcellularLocation>
</comment>
<name>A0A1J7BJS9_9ACTN</name>
<dbReference type="OrthoDB" id="9780560at2"/>
<dbReference type="GO" id="GO:0005886">
    <property type="term" value="C:plasma membrane"/>
    <property type="evidence" value="ECO:0007669"/>
    <property type="project" value="UniProtKB-SubCell"/>
</dbReference>
<evidence type="ECO:0000313" key="11">
    <source>
        <dbReference type="Proteomes" id="UP000243342"/>
    </source>
</evidence>
<feature type="transmembrane region" description="Helical" evidence="7">
    <location>
        <begin position="499"/>
        <end position="520"/>
    </location>
</feature>
<dbReference type="InterPro" id="IPR025857">
    <property type="entry name" value="MacB_PCD"/>
</dbReference>
<proteinExistence type="inferred from homology"/>
<dbReference type="Pfam" id="PF02687">
    <property type="entry name" value="FtsX"/>
    <property type="match status" value="2"/>
</dbReference>
<dbReference type="EMBL" id="MLCF01000011">
    <property type="protein sequence ID" value="OIV38845.1"/>
    <property type="molecule type" value="Genomic_DNA"/>
</dbReference>
<evidence type="ECO:0000313" key="10">
    <source>
        <dbReference type="EMBL" id="OIV38845.1"/>
    </source>
</evidence>
<dbReference type="AlphaFoldDB" id="A0A1J7BJS9"/>
<dbReference type="PANTHER" id="PTHR30572">
    <property type="entry name" value="MEMBRANE COMPONENT OF TRANSPORTER-RELATED"/>
    <property type="match status" value="1"/>
</dbReference>
<dbReference type="RefSeq" id="WP_071655178.1">
    <property type="nucleotide sequence ID" value="NZ_MLCF01000011.1"/>
</dbReference>
<accession>A0A1J7BJS9</accession>
<keyword evidence="11" id="KW-1185">Reference proteome</keyword>
<evidence type="ECO:0008006" key="12">
    <source>
        <dbReference type="Google" id="ProtNLM"/>
    </source>
</evidence>
<feature type="transmembrane region" description="Helical" evidence="7">
    <location>
        <begin position="819"/>
        <end position="838"/>
    </location>
</feature>
<evidence type="ECO:0000259" key="8">
    <source>
        <dbReference type="Pfam" id="PF02687"/>
    </source>
</evidence>
<evidence type="ECO:0000256" key="5">
    <source>
        <dbReference type="ARBA" id="ARBA00023136"/>
    </source>
</evidence>
<comment type="similarity">
    <text evidence="6">Belongs to the ABC-4 integral membrane protein family.</text>
</comment>
<dbReference type="PANTHER" id="PTHR30572:SF4">
    <property type="entry name" value="ABC TRANSPORTER PERMEASE YTRF"/>
    <property type="match status" value="1"/>
</dbReference>
<feature type="transmembrane region" description="Helical" evidence="7">
    <location>
        <begin position="413"/>
        <end position="433"/>
    </location>
</feature>
<keyword evidence="5 7" id="KW-0472">Membrane</keyword>
<keyword evidence="2" id="KW-1003">Cell membrane</keyword>
<feature type="transmembrane region" description="Helical" evidence="7">
    <location>
        <begin position="273"/>
        <end position="298"/>
    </location>
</feature>
<comment type="caution">
    <text evidence="10">The sequence shown here is derived from an EMBL/GenBank/DDBJ whole genome shotgun (WGS) entry which is preliminary data.</text>
</comment>
<evidence type="ECO:0000256" key="4">
    <source>
        <dbReference type="ARBA" id="ARBA00022989"/>
    </source>
</evidence>
<sequence>MFRTALRTVLAHKLRLLMTMLAVLLGVAFVAGTLVFTATMDKGLRDSSSKDYAGISVAVTTTGASARDADQGKRPDGVSDALLGRLGRLDGVASAQPVLTGFTGVADAKHNLIGGSSFGTYGGNYAPVGAGHTDPRYHFTSGAAPTGAGQVALDAKTAKDGGYRVGDTVDVAVTGPVMHEKLAGIFTTQDGNVASGGTLTLFDTATAQKLFLAPGLSGGVNLRAAPGTSQQQLLDRVNTAIKGQSGLEAKTAQQLIDDQAKQISAGMSTMNTIFLSFAGVALFVGIFLIANTFTMLVAQRTRELALLRAIGASRRQVTRSVLIEAVIVGVVSSVVGYLVGLGLSLGMRSLISSNGGNLPNNPLVITPTSVISALAVGIVITVLSAWLPARRAAKIPPVAAMSSSDAPPKQRSLIVRNAIGAFFVAVGGALIALGLHSSGSTGQKALTLGGGAAVGLVGIIVLTPLISRPVIGAFTPLLSMFGVSGRLAKRNSLRNPRRTAATATALMIGLTLMSALGVVVTSLKSGIAAAATDGIRADYSISNANFTPMDQSVVAKVKQVPGIAAASGTERADVTIDGKQPEVNAMDTTVLSQLFHVDRISGTVGALSPSQIAVSDKTAAKEHWRTGQSVTVKLPDGSSRQAVVSGTYKGGPGLPATMVDRTMLSGHTFKEPVERVFVKAAPGKAGSALKSDIKEALGNSPIVQVQTRDDLLNSFNTQIDQVLYMVYGLLGMSVVVAVIGVVNTMAMSVFERSREIGMLRAIGLDRRRVKRMVRLESLVISVFGALLGMGAGTFLAWAAGRLIKPSFATYAMKVPWSQYGIFFGAALVVGVLAALWPARRAARLNALEAIKSD</sequence>
<evidence type="ECO:0000259" key="9">
    <source>
        <dbReference type="Pfam" id="PF12704"/>
    </source>
</evidence>
<protein>
    <recommendedName>
        <fullName evidence="12">ABC transporter</fullName>
    </recommendedName>
</protein>
<dbReference type="InterPro" id="IPR050250">
    <property type="entry name" value="Macrolide_Exporter_MacB"/>
</dbReference>
<evidence type="ECO:0000256" key="1">
    <source>
        <dbReference type="ARBA" id="ARBA00004651"/>
    </source>
</evidence>
<reference evidence="10 11" key="1">
    <citation type="submission" date="2016-10" db="EMBL/GenBank/DDBJ databases">
        <title>Genome sequence of Streptomyces gilvigriseus MUSC 26.</title>
        <authorList>
            <person name="Lee L.-H."/>
            <person name="Ser H.-L."/>
        </authorList>
    </citation>
    <scope>NUCLEOTIDE SEQUENCE [LARGE SCALE GENOMIC DNA]</scope>
    <source>
        <strain evidence="10 11">MUSC 26</strain>
    </source>
</reference>